<feature type="signal peptide" evidence="4">
    <location>
        <begin position="1"/>
        <end position="21"/>
    </location>
</feature>
<evidence type="ECO:0000313" key="6">
    <source>
        <dbReference type="Proteomes" id="UP000628710"/>
    </source>
</evidence>
<keyword evidence="4" id="KW-0732">Signal</keyword>
<keyword evidence="3" id="KW-1133">Transmembrane helix</keyword>
<sequence>MKARTAILIPIALGLMVSACSTTSEQRTQAQEATPAPPASNDTPAQNEPVNFNASRFDASNDETSSALRNDIKTKQAQIDSLEQQLIDNKVKLASLNQELDAKDQLIASLQTTSSNSAENLAELEKQKTLRKDLESRYAALKLDNDLLKRRISQLENENTSLKQQITSLEKMPTSEDDGFKQSYLSLLDENTSLQQKYANLETDNEKNQKRLTSLKKENLILGGALSDARAQHQVLWDRIRALNETADKNASASEQGVDVPQANAADPVIIAPAPSVPSEESMYAQENTRLRVSLADLEAQIAGQRAMIKEYQNEALRLEAALDEGAAYEARWKDLDSKLVLAEKNNTALTAQLNAAESELARSQAEFQALSTRLNGVLDELKVKENDSISMAAEMEALQSQISSQLRNVQWQLPNEMALNNTFEILVTANVRPALTGQTYIAELVTDSAIQMISDREVSARVQNGRLQWRWRVSGLNERPEAQLNLSVTQQMNFQEQKIMRQVYRSNETLSLVNNNLFDKYGYWTGAILLGLLGGFLVGRLNKQKNIEIV</sequence>
<dbReference type="PROSITE" id="PS51257">
    <property type="entry name" value="PROKAR_LIPOPROTEIN"/>
    <property type="match status" value="1"/>
</dbReference>
<dbReference type="Proteomes" id="UP000628710">
    <property type="component" value="Unassembled WGS sequence"/>
</dbReference>
<dbReference type="AlphaFoldDB" id="A0A934N6L5"/>
<comment type="caution">
    <text evidence="5">The sequence shown here is derived from an EMBL/GenBank/DDBJ whole genome shotgun (WGS) entry which is preliminary data.</text>
</comment>
<dbReference type="RefSeq" id="WP_199468574.1">
    <property type="nucleotide sequence ID" value="NZ_JAEMNX010000011.1"/>
</dbReference>
<keyword evidence="3" id="KW-0472">Membrane</keyword>
<evidence type="ECO:0000313" key="5">
    <source>
        <dbReference type="EMBL" id="MBJ7538166.1"/>
    </source>
</evidence>
<evidence type="ECO:0000256" key="2">
    <source>
        <dbReference type="SAM" id="MobiDB-lite"/>
    </source>
</evidence>
<keyword evidence="1" id="KW-0175">Coiled coil</keyword>
<evidence type="ECO:0008006" key="7">
    <source>
        <dbReference type="Google" id="ProtNLM"/>
    </source>
</evidence>
<dbReference type="EMBL" id="JAEMNX010000011">
    <property type="protein sequence ID" value="MBJ7538166.1"/>
    <property type="molecule type" value="Genomic_DNA"/>
</dbReference>
<proteinExistence type="predicted"/>
<gene>
    <name evidence="5" type="ORF">I8J31_10810</name>
</gene>
<feature type="region of interest" description="Disordered" evidence="2">
    <location>
        <begin position="24"/>
        <end position="66"/>
    </location>
</feature>
<organism evidence="5 6">
    <name type="scientific">Marinomonas transparens</name>
    <dbReference type="NCBI Taxonomy" id="2795388"/>
    <lineage>
        <taxon>Bacteria</taxon>
        <taxon>Pseudomonadati</taxon>
        <taxon>Pseudomonadota</taxon>
        <taxon>Gammaproteobacteria</taxon>
        <taxon>Oceanospirillales</taxon>
        <taxon>Oceanospirillaceae</taxon>
        <taxon>Marinomonas</taxon>
    </lineage>
</organism>
<feature type="compositionally biased region" description="Polar residues" evidence="2">
    <location>
        <begin position="40"/>
        <end position="54"/>
    </location>
</feature>
<evidence type="ECO:0000256" key="1">
    <source>
        <dbReference type="SAM" id="Coils"/>
    </source>
</evidence>
<protein>
    <recommendedName>
        <fullName evidence="7">Chromosome partition protein Smc</fullName>
    </recommendedName>
</protein>
<feature type="coiled-coil region" evidence="1">
    <location>
        <begin position="295"/>
        <end position="374"/>
    </location>
</feature>
<accession>A0A934N6L5</accession>
<evidence type="ECO:0000256" key="4">
    <source>
        <dbReference type="SAM" id="SignalP"/>
    </source>
</evidence>
<evidence type="ECO:0000256" key="3">
    <source>
        <dbReference type="SAM" id="Phobius"/>
    </source>
</evidence>
<keyword evidence="3" id="KW-0812">Transmembrane</keyword>
<reference evidence="5" key="1">
    <citation type="submission" date="2020-12" db="EMBL/GenBank/DDBJ databases">
        <title>Marinomonas arctica sp. nov., a psychrotolerant bacterium isolated from the Arctic.</title>
        <authorList>
            <person name="Zhang Y."/>
        </authorList>
    </citation>
    <scope>NUCLEOTIDE SEQUENCE</scope>
    <source>
        <strain evidence="5">C1424</strain>
    </source>
</reference>
<feature type="transmembrane region" description="Helical" evidence="3">
    <location>
        <begin position="522"/>
        <end position="540"/>
    </location>
</feature>
<name>A0A934N6L5_9GAMM</name>
<feature type="compositionally biased region" description="Low complexity" evidence="2">
    <location>
        <begin position="25"/>
        <end position="34"/>
    </location>
</feature>
<keyword evidence="6" id="KW-1185">Reference proteome</keyword>
<feature type="chain" id="PRO_5036796040" description="Chromosome partition protein Smc" evidence="4">
    <location>
        <begin position="22"/>
        <end position="551"/>
    </location>
</feature>